<dbReference type="Pfam" id="PF18475">
    <property type="entry name" value="PIN7"/>
    <property type="match status" value="1"/>
</dbReference>
<dbReference type="InterPro" id="IPR041494">
    <property type="entry name" value="PIN7"/>
</dbReference>
<evidence type="ECO:0000313" key="3">
    <source>
        <dbReference type="Proteomes" id="UP001239462"/>
    </source>
</evidence>
<dbReference type="RefSeq" id="WP_149496835.1">
    <property type="nucleotide sequence ID" value="NZ_CP141221.1"/>
</dbReference>
<protein>
    <submittedName>
        <fullName evidence="2">PIN domain-containing protein</fullName>
    </submittedName>
</protein>
<name>A0ABT7PEH7_9BACT</name>
<dbReference type="Proteomes" id="UP001239462">
    <property type="component" value="Unassembled WGS sequence"/>
</dbReference>
<gene>
    <name evidence="2" type="ORF">QTN89_05660</name>
</gene>
<evidence type="ECO:0000313" key="2">
    <source>
        <dbReference type="EMBL" id="MDM4014908.1"/>
    </source>
</evidence>
<evidence type="ECO:0000259" key="1">
    <source>
        <dbReference type="Pfam" id="PF18475"/>
    </source>
</evidence>
<feature type="domain" description="PIN-like" evidence="1">
    <location>
        <begin position="8"/>
        <end position="106"/>
    </location>
</feature>
<dbReference type="EMBL" id="JASZZN010000003">
    <property type="protein sequence ID" value="MDM4014908.1"/>
    <property type="molecule type" value="Genomic_DNA"/>
</dbReference>
<accession>A0ABT7PEH7</accession>
<reference evidence="2 3" key="1">
    <citation type="submission" date="2023-06" db="EMBL/GenBank/DDBJ databases">
        <title>Roseiconus lacunae JC819 isolated from Gulf of Mannar region, Tamil Nadu.</title>
        <authorList>
            <person name="Pk S."/>
            <person name="Ch S."/>
            <person name="Ch V.R."/>
        </authorList>
    </citation>
    <scope>NUCLEOTIDE SEQUENCE [LARGE SCALE GENOMIC DNA]</scope>
    <source>
        <strain evidence="2 3">JC819</strain>
    </source>
</reference>
<sequence length="208" mass="23166">MTSKHIVLIDFENVTPTSLDGLKEVPLLVLVFVGAKQTKIPFELAFALQGMGHAGRYVKISGSSKDALDFHIAFYIGELSVAHPNARFFIVSKDGGFDPLIEHLAERKIDVRRVVDLKHIGKPTPLAEDIDDEALVQALVERLQCSVKSRPRTIATLSNWVRSTIRTLSVSDTARLLRRLKTEGYIRVNENNIVYQLPSADDNSDAPF</sequence>
<organism evidence="2 3">
    <name type="scientific">Roseiconus lacunae</name>
    <dbReference type="NCBI Taxonomy" id="2605694"/>
    <lineage>
        <taxon>Bacteria</taxon>
        <taxon>Pseudomonadati</taxon>
        <taxon>Planctomycetota</taxon>
        <taxon>Planctomycetia</taxon>
        <taxon>Pirellulales</taxon>
        <taxon>Pirellulaceae</taxon>
        <taxon>Roseiconus</taxon>
    </lineage>
</organism>
<proteinExistence type="predicted"/>
<keyword evidence="3" id="KW-1185">Reference proteome</keyword>
<comment type="caution">
    <text evidence="2">The sequence shown here is derived from an EMBL/GenBank/DDBJ whole genome shotgun (WGS) entry which is preliminary data.</text>
</comment>